<dbReference type="KEGG" id="ksd:KS2013_322"/>
<evidence type="ECO:0000256" key="2">
    <source>
        <dbReference type="ARBA" id="ARBA00012438"/>
    </source>
</evidence>
<dbReference type="Pfam" id="PF00512">
    <property type="entry name" value="HisKA"/>
    <property type="match status" value="1"/>
</dbReference>
<feature type="domain" description="PAS" evidence="16">
    <location>
        <begin position="1"/>
        <end position="68"/>
    </location>
</feature>
<dbReference type="CDD" id="cd00130">
    <property type="entry name" value="PAS"/>
    <property type="match status" value="1"/>
</dbReference>
<evidence type="ECO:0000256" key="8">
    <source>
        <dbReference type="ARBA" id="ARBA00022840"/>
    </source>
</evidence>
<sequence>MQFDRLLDNLSTSIIVFDAHGRFTYLNQAAEKAFSTSSKVLQGKRYSYFIASDSLPLHDIIEGLRQNGQFILDGVSLELLNGKQLTVDLTGHWFTAEEPYLIVEWQNPQHFPHRGLARGLSQQNQVSERLLQKLAHEIKNPLSGIRGAAQLLQHESASSSSPEESIGELTDIIEQESNRLTELVNRMLLSTNKPTLVEMNIHETTEKVLELSRINLPDKIELIRDYDPSLPDFYGAPDSVYQAVLNLTQNAIEAVETQQQGQVTIRTRALPRHTIGDTQYPITVCVQVEDNGPGIPAELQPNIFFPLISGKNSSGLGLGIAQSLIQQQKGIIEFSTNAEKTCFSIYLPILKDEELKPLKATSELENNP</sequence>
<dbReference type="PANTHER" id="PTHR43065:SF16">
    <property type="entry name" value="SENSORY HISTIDINE KINASE_PHOSPHATASE NTRB"/>
    <property type="match status" value="1"/>
</dbReference>
<proteinExistence type="predicted"/>
<dbReference type="InterPro" id="IPR035965">
    <property type="entry name" value="PAS-like_dom_sf"/>
</dbReference>
<evidence type="ECO:0000256" key="5">
    <source>
        <dbReference type="ARBA" id="ARBA00022741"/>
    </source>
</evidence>
<dbReference type="Gene3D" id="3.30.565.10">
    <property type="entry name" value="Histidine kinase-like ATPase, C-terminal domain"/>
    <property type="match status" value="1"/>
</dbReference>
<dbReference type="EMBL" id="CP012418">
    <property type="protein sequence ID" value="AOE49048.1"/>
    <property type="molecule type" value="Genomic_DNA"/>
</dbReference>
<dbReference type="InterPro" id="IPR004358">
    <property type="entry name" value="Sig_transdc_His_kin-like_C"/>
</dbReference>
<dbReference type="SMART" id="SM00091">
    <property type="entry name" value="PAS"/>
    <property type="match status" value="1"/>
</dbReference>
<protein>
    <recommendedName>
        <fullName evidence="12">Sensory histidine kinase/phosphatase NtrB</fullName>
        <ecNumber evidence="2">2.7.13.3</ecNumber>
    </recommendedName>
    <alternativeName>
        <fullName evidence="13">Nitrogen regulation protein NR(II)</fullName>
    </alternativeName>
    <alternativeName>
        <fullName evidence="14">Nitrogen regulator II</fullName>
    </alternativeName>
</protein>
<dbReference type="NCBIfam" id="TIGR00229">
    <property type="entry name" value="sensory_box"/>
    <property type="match status" value="1"/>
</dbReference>
<keyword evidence="8" id="KW-0067">ATP-binding</keyword>
<keyword evidence="10" id="KW-0535">Nitrogen fixation</keyword>
<dbReference type="Pfam" id="PF02518">
    <property type="entry name" value="HATPase_c"/>
    <property type="match status" value="1"/>
</dbReference>
<dbReference type="GO" id="GO:0005524">
    <property type="term" value="F:ATP binding"/>
    <property type="evidence" value="ECO:0007669"/>
    <property type="project" value="UniProtKB-KW"/>
</dbReference>
<dbReference type="PROSITE" id="PS50112">
    <property type="entry name" value="PAS"/>
    <property type="match status" value="1"/>
</dbReference>
<evidence type="ECO:0000256" key="9">
    <source>
        <dbReference type="ARBA" id="ARBA00023012"/>
    </source>
</evidence>
<dbReference type="SUPFAM" id="SSF47384">
    <property type="entry name" value="Homodimeric domain of signal transducing histidine kinase"/>
    <property type="match status" value="1"/>
</dbReference>
<evidence type="ECO:0000256" key="7">
    <source>
        <dbReference type="ARBA" id="ARBA00022801"/>
    </source>
</evidence>
<evidence type="ECO:0000256" key="10">
    <source>
        <dbReference type="ARBA" id="ARBA00023231"/>
    </source>
</evidence>
<dbReference type="SUPFAM" id="SSF55785">
    <property type="entry name" value="PYP-like sensor domain (PAS domain)"/>
    <property type="match status" value="1"/>
</dbReference>
<reference evidence="18" key="1">
    <citation type="submission" date="2015-08" db="EMBL/GenBank/DDBJ databases">
        <authorList>
            <person name="Kim K.M."/>
        </authorList>
    </citation>
    <scope>NUCLEOTIDE SEQUENCE [LARGE SCALE GENOMIC DNA]</scope>
    <source>
        <strain evidence="18">KCTC 23892</strain>
    </source>
</reference>
<keyword evidence="18" id="KW-1185">Reference proteome</keyword>
<keyword evidence="4" id="KW-0808">Transferase</keyword>
<dbReference type="SMART" id="SM00388">
    <property type="entry name" value="HisKA"/>
    <property type="match status" value="1"/>
</dbReference>
<evidence type="ECO:0000256" key="4">
    <source>
        <dbReference type="ARBA" id="ARBA00022679"/>
    </source>
</evidence>
<keyword evidence="5" id="KW-0547">Nucleotide-binding</keyword>
<dbReference type="RefSeq" id="WP_068988748.1">
    <property type="nucleotide sequence ID" value="NZ_CP012418.1"/>
</dbReference>
<keyword evidence="7" id="KW-0378">Hydrolase</keyword>
<dbReference type="NCBIfam" id="NF008293">
    <property type="entry name" value="PRK11073.1"/>
    <property type="match status" value="1"/>
</dbReference>
<name>A0A1B3B8C2_9GAMM</name>
<dbReference type="PROSITE" id="PS50109">
    <property type="entry name" value="HIS_KIN"/>
    <property type="match status" value="1"/>
</dbReference>
<dbReference type="STRING" id="1144748.KS2013_322"/>
<dbReference type="Gene3D" id="3.30.450.20">
    <property type="entry name" value="PAS domain"/>
    <property type="match status" value="1"/>
</dbReference>
<dbReference type="AlphaFoldDB" id="A0A1B3B8C2"/>
<gene>
    <name evidence="17" type="ORF">KS2013_322</name>
</gene>
<keyword evidence="6 17" id="KW-0418">Kinase</keyword>
<dbReference type="CDD" id="cd00082">
    <property type="entry name" value="HisKA"/>
    <property type="match status" value="1"/>
</dbReference>
<dbReference type="PANTHER" id="PTHR43065">
    <property type="entry name" value="SENSOR HISTIDINE KINASE"/>
    <property type="match status" value="1"/>
</dbReference>
<dbReference type="GO" id="GO:0000155">
    <property type="term" value="F:phosphorelay sensor kinase activity"/>
    <property type="evidence" value="ECO:0007669"/>
    <property type="project" value="InterPro"/>
</dbReference>
<dbReference type="Gene3D" id="1.10.287.130">
    <property type="match status" value="1"/>
</dbReference>
<dbReference type="InterPro" id="IPR005467">
    <property type="entry name" value="His_kinase_dom"/>
</dbReference>
<accession>A0A1B3B8C2</accession>
<dbReference type="InterPro" id="IPR003661">
    <property type="entry name" value="HisK_dim/P_dom"/>
</dbReference>
<comment type="catalytic activity">
    <reaction evidence="1">
        <text>ATP + protein L-histidine = ADP + protein N-phospho-L-histidine.</text>
        <dbReference type="EC" id="2.7.13.3"/>
    </reaction>
</comment>
<evidence type="ECO:0000313" key="18">
    <source>
        <dbReference type="Proteomes" id="UP000094147"/>
    </source>
</evidence>
<organism evidence="17 18">
    <name type="scientific">Kangiella sediminilitoris</name>
    <dbReference type="NCBI Taxonomy" id="1144748"/>
    <lineage>
        <taxon>Bacteria</taxon>
        <taxon>Pseudomonadati</taxon>
        <taxon>Pseudomonadota</taxon>
        <taxon>Gammaproteobacteria</taxon>
        <taxon>Kangiellales</taxon>
        <taxon>Kangiellaceae</taxon>
        <taxon>Kangiella</taxon>
    </lineage>
</organism>
<keyword evidence="9" id="KW-0902">Two-component regulatory system</keyword>
<evidence type="ECO:0000259" key="15">
    <source>
        <dbReference type="PROSITE" id="PS50109"/>
    </source>
</evidence>
<evidence type="ECO:0000313" key="17">
    <source>
        <dbReference type="EMBL" id="AOE49048.1"/>
    </source>
</evidence>
<dbReference type="GO" id="GO:0016787">
    <property type="term" value="F:hydrolase activity"/>
    <property type="evidence" value="ECO:0007669"/>
    <property type="project" value="UniProtKB-KW"/>
</dbReference>
<dbReference type="InterPro" id="IPR036097">
    <property type="entry name" value="HisK_dim/P_sf"/>
</dbReference>
<feature type="domain" description="Histidine kinase" evidence="15">
    <location>
        <begin position="133"/>
        <end position="351"/>
    </location>
</feature>
<dbReference type="GO" id="GO:0006355">
    <property type="term" value="P:regulation of DNA-templated transcription"/>
    <property type="evidence" value="ECO:0007669"/>
    <property type="project" value="InterPro"/>
</dbReference>
<dbReference type="InterPro" id="IPR036890">
    <property type="entry name" value="HATPase_C_sf"/>
</dbReference>
<dbReference type="SUPFAM" id="SSF55874">
    <property type="entry name" value="ATPase domain of HSP90 chaperone/DNA topoisomerase II/histidine kinase"/>
    <property type="match status" value="1"/>
</dbReference>
<evidence type="ECO:0000256" key="6">
    <source>
        <dbReference type="ARBA" id="ARBA00022777"/>
    </source>
</evidence>
<dbReference type="SMART" id="SM00387">
    <property type="entry name" value="HATPase_c"/>
    <property type="match status" value="1"/>
</dbReference>
<evidence type="ECO:0000256" key="11">
    <source>
        <dbReference type="ARBA" id="ARBA00037696"/>
    </source>
</evidence>
<evidence type="ECO:0000256" key="14">
    <source>
        <dbReference type="ARBA" id="ARBA00043094"/>
    </source>
</evidence>
<evidence type="ECO:0000259" key="16">
    <source>
        <dbReference type="PROSITE" id="PS50112"/>
    </source>
</evidence>
<evidence type="ECO:0000256" key="1">
    <source>
        <dbReference type="ARBA" id="ARBA00000085"/>
    </source>
</evidence>
<dbReference type="OrthoDB" id="9789238at2"/>
<evidence type="ECO:0000256" key="3">
    <source>
        <dbReference type="ARBA" id="ARBA00022553"/>
    </source>
</evidence>
<dbReference type="InterPro" id="IPR000014">
    <property type="entry name" value="PAS"/>
</dbReference>
<dbReference type="PRINTS" id="PR00344">
    <property type="entry name" value="BCTRLSENSOR"/>
</dbReference>
<dbReference type="Proteomes" id="UP000094147">
    <property type="component" value="Chromosome"/>
</dbReference>
<keyword evidence="3" id="KW-0597">Phosphoprotein</keyword>
<dbReference type="InterPro" id="IPR003594">
    <property type="entry name" value="HATPase_dom"/>
</dbReference>
<dbReference type="EC" id="2.7.13.3" evidence="2"/>
<dbReference type="Pfam" id="PF00989">
    <property type="entry name" value="PAS"/>
    <property type="match status" value="1"/>
</dbReference>
<dbReference type="InterPro" id="IPR013767">
    <property type="entry name" value="PAS_fold"/>
</dbReference>
<evidence type="ECO:0000256" key="12">
    <source>
        <dbReference type="ARBA" id="ARBA00039567"/>
    </source>
</evidence>
<comment type="function">
    <text evidence="11">Member of the two-component regulatory system NtrB/NtrC, which controls expression of the nitrogen-regulated (ntr) genes in response to nitrogen limitation. Under conditions of nitrogen limitation, NtrB autophosphorylates and transfers the phosphoryl group to NtrC. In the presence of nitrogen, acts as a phosphatase that dephosphorylates and inactivates NtrC.</text>
</comment>
<evidence type="ECO:0000256" key="13">
    <source>
        <dbReference type="ARBA" id="ARBA00042313"/>
    </source>
</evidence>
<dbReference type="PATRIC" id="fig|1144748.3.peg.327"/>